<accession>A0A0D2DU84</accession>
<feature type="compositionally biased region" description="Polar residues" evidence="5">
    <location>
        <begin position="64"/>
        <end position="82"/>
    </location>
</feature>
<dbReference type="STRING" id="215243.A0A0D2DU84"/>
<dbReference type="OrthoDB" id="1669814at2759"/>
<dbReference type="InterPro" id="IPR036291">
    <property type="entry name" value="NAD(P)-bd_dom_sf"/>
</dbReference>
<keyword evidence="3" id="KW-0560">Oxidoreductase</keyword>
<organism evidence="6 7">
    <name type="scientific">Exophiala oligosperma</name>
    <dbReference type="NCBI Taxonomy" id="215243"/>
    <lineage>
        <taxon>Eukaryota</taxon>
        <taxon>Fungi</taxon>
        <taxon>Dikarya</taxon>
        <taxon>Ascomycota</taxon>
        <taxon>Pezizomycotina</taxon>
        <taxon>Eurotiomycetes</taxon>
        <taxon>Chaetothyriomycetidae</taxon>
        <taxon>Chaetothyriales</taxon>
        <taxon>Herpotrichiellaceae</taxon>
        <taxon>Exophiala</taxon>
    </lineage>
</organism>
<dbReference type="AlphaFoldDB" id="A0A0D2DU84"/>
<dbReference type="Pfam" id="PF00106">
    <property type="entry name" value="adh_short"/>
    <property type="match status" value="1"/>
</dbReference>
<dbReference type="Proteomes" id="UP000053342">
    <property type="component" value="Unassembled WGS sequence"/>
</dbReference>
<dbReference type="RefSeq" id="XP_016266939.1">
    <property type="nucleotide sequence ID" value="XM_016403042.1"/>
</dbReference>
<evidence type="ECO:0000313" key="7">
    <source>
        <dbReference type="Proteomes" id="UP000053342"/>
    </source>
</evidence>
<evidence type="ECO:0000256" key="2">
    <source>
        <dbReference type="ARBA" id="ARBA00022857"/>
    </source>
</evidence>
<evidence type="ECO:0000256" key="5">
    <source>
        <dbReference type="SAM" id="MobiDB-lite"/>
    </source>
</evidence>
<dbReference type="GO" id="GO:0016616">
    <property type="term" value="F:oxidoreductase activity, acting on the CH-OH group of donors, NAD or NADP as acceptor"/>
    <property type="evidence" value="ECO:0007669"/>
    <property type="project" value="TreeGrafter"/>
</dbReference>
<dbReference type="Gene3D" id="3.40.50.720">
    <property type="entry name" value="NAD(P)-binding Rossmann-like Domain"/>
    <property type="match status" value="1"/>
</dbReference>
<dbReference type="PRINTS" id="PR00081">
    <property type="entry name" value="GDHRDH"/>
</dbReference>
<keyword evidence="7" id="KW-1185">Reference proteome</keyword>
<dbReference type="VEuPathDB" id="FungiDB:PV06_02369"/>
<gene>
    <name evidence="6" type="ORF">PV06_02369</name>
</gene>
<dbReference type="SUPFAM" id="SSF51735">
    <property type="entry name" value="NAD(P)-binding Rossmann-fold domains"/>
    <property type="match status" value="1"/>
</dbReference>
<dbReference type="PANTHER" id="PTHR42760">
    <property type="entry name" value="SHORT-CHAIN DEHYDROGENASES/REDUCTASES FAMILY MEMBER"/>
    <property type="match status" value="1"/>
</dbReference>
<evidence type="ECO:0000256" key="3">
    <source>
        <dbReference type="ARBA" id="ARBA00023002"/>
    </source>
</evidence>
<evidence type="ECO:0000256" key="1">
    <source>
        <dbReference type="ARBA" id="ARBA00006484"/>
    </source>
</evidence>
<keyword evidence="2" id="KW-0521">NADP</keyword>
<dbReference type="Pfam" id="PF13561">
    <property type="entry name" value="adh_short_C2"/>
    <property type="match status" value="1"/>
</dbReference>
<dbReference type="PANTHER" id="PTHR42760:SF83">
    <property type="entry name" value="(3R)-3-HYDROXYACYL-COA DEHYDROGENASE"/>
    <property type="match status" value="1"/>
</dbReference>
<dbReference type="InterPro" id="IPR002347">
    <property type="entry name" value="SDR_fam"/>
</dbReference>
<dbReference type="GeneID" id="27354443"/>
<dbReference type="CDD" id="cd05233">
    <property type="entry name" value="SDR_c"/>
    <property type="match status" value="1"/>
</dbReference>
<protein>
    <submittedName>
        <fullName evidence="6">Uncharacterized protein</fullName>
    </submittedName>
</protein>
<sequence length="275" mass="29275">MAPFTDHVVVICGAGSGIGRATSIRLASAGANLALSDIDSEGLKTTLELCQDAAADSASVSASPDNNPHSEQQRQQQKQNHMTEIVDVRSTKSVDTFVASVVHRYNGRIDHVFNCAGINPTNLPTEDITDEYWSKLMDTNLKGTFAMTRACIPHMRRGGSFVNVSSVCGLYPTAGFAVYCATKYGVIGFSKCMALELGEKGIRVNVVAPGIVETPTNVAFRAGPERVQELARDIGLKRTGTPDEVADVVVFLFSDGSRFMNGSVVEVDGGVGIAQ</sequence>
<feature type="region of interest" description="Disordered" evidence="5">
    <location>
        <begin position="57"/>
        <end position="85"/>
    </location>
</feature>
<dbReference type="PRINTS" id="PR00080">
    <property type="entry name" value="SDRFAMILY"/>
</dbReference>
<dbReference type="FunFam" id="3.40.50.720:FF:000084">
    <property type="entry name" value="Short-chain dehydrogenase reductase"/>
    <property type="match status" value="1"/>
</dbReference>
<dbReference type="GO" id="GO:0006633">
    <property type="term" value="P:fatty acid biosynthetic process"/>
    <property type="evidence" value="ECO:0007669"/>
    <property type="project" value="TreeGrafter"/>
</dbReference>
<dbReference type="HOGENOM" id="CLU_010194_1_0_1"/>
<name>A0A0D2DU84_9EURO</name>
<dbReference type="InterPro" id="IPR020904">
    <property type="entry name" value="Sc_DH/Rdtase_CS"/>
</dbReference>
<dbReference type="EMBL" id="KN847333">
    <property type="protein sequence ID" value="KIW46723.1"/>
    <property type="molecule type" value="Genomic_DNA"/>
</dbReference>
<proteinExistence type="inferred from homology"/>
<dbReference type="PROSITE" id="PS00061">
    <property type="entry name" value="ADH_SHORT"/>
    <property type="match status" value="1"/>
</dbReference>
<dbReference type="GO" id="GO:0048038">
    <property type="term" value="F:quinone binding"/>
    <property type="evidence" value="ECO:0007669"/>
    <property type="project" value="TreeGrafter"/>
</dbReference>
<comment type="similarity">
    <text evidence="1 4">Belongs to the short-chain dehydrogenases/reductases (SDR) family.</text>
</comment>
<evidence type="ECO:0000256" key="4">
    <source>
        <dbReference type="RuleBase" id="RU000363"/>
    </source>
</evidence>
<evidence type="ECO:0000313" key="6">
    <source>
        <dbReference type="EMBL" id="KIW46723.1"/>
    </source>
</evidence>
<reference evidence="6 7" key="1">
    <citation type="submission" date="2015-01" db="EMBL/GenBank/DDBJ databases">
        <title>The Genome Sequence of Exophiala oligosperma CBS72588.</title>
        <authorList>
            <consortium name="The Broad Institute Genomics Platform"/>
            <person name="Cuomo C."/>
            <person name="de Hoog S."/>
            <person name="Gorbushina A."/>
            <person name="Stielow B."/>
            <person name="Teixiera M."/>
            <person name="Abouelleil A."/>
            <person name="Chapman S.B."/>
            <person name="Priest M."/>
            <person name="Young S.K."/>
            <person name="Wortman J."/>
            <person name="Nusbaum C."/>
            <person name="Birren B."/>
        </authorList>
    </citation>
    <scope>NUCLEOTIDE SEQUENCE [LARGE SCALE GENOMIC DNA]</scope>
    <source>
        <strain evidence="6 7">CBS 72588</strain>
    </source>
</reference>